<dbReference type="AlphaFoldDB" id="A0A9D4J3Q3"/>
<keyword evidence="2" id="KW-1185">Reference proteome</keyword>
<evidence type="ECO:0000313" key="2">
    <source>
        <dbReference type="Proteomes" id="UP000828390"/>
    </source>
</evidence>
<reference evidence="1" key="2">
    <citation type="submission" date="2020-11" db="EMBL/GenBank/DDBJ databases">
        <authorList>
            <person name="McCartney M.A."/>
            <person name="Auch B."/>
            <person name="Kono T."/>
            <person name="Mallez S."/>
            <person name="Becker A."/>
            <person name="Gohl D.M."/>
            <person name="Silverstein K.A.T."/>
            <person name="Koren S."/>
            <person name="Bechman K.B."/>
            <person name="Herman A."/>
            <person name="Abrahante J.E."/>
            <person name="Garbe J."/>
        </authorList>
    </citation>
    <scope>NUCLEOTIDE SEQUENCE</scope>
    <source>
        <strain evidence="1">Duluth1</strain>
        <tissue evidence="1">Whole animal</tissue>
    </source>
</reference>
<gene>
    <name evidence="1" type="ORF">DPMN_148272</name>
</gene>
<comment type="caution">
    <text evidence="1">The sequence shown here is derived from an EMBL/GenBank/DDBJ whole genome shotgun (WGS) entry which is preliminary data.</text>
</comment>
<sequence>MVVTGISIPLDAADVASSVLVPLKSLGFSPCSPVCAFLEAPSTALLSGTHQSAVDGREVQAISSKTSMETTQSHPVPHILPVQINPAVPINSPTQRDVLTRLPKSVLYDGRSNWFVFKGKFERYAKING</sequence>
<dbReference type="Proteomes" id="UP000828390">
    <property type="component" value="Unassembled WGS sequence"/>
</dbReference>
<proteinExistence type="predicted"/>
<accession>A0A9D4J3Q3</accession>
<reference evidence="1" key="1">
    <citation type="journal article" date="2019" name="bioRxiv">
        <title>The Genome of the Zebra Mussel, Dreissena polymorpha: A Resource for Invasive Species Research.</title>
        <authorList>
            <person name="McCartney M.A."/>
            <person name="Auch B."/>
            <person name="Kono T."/>
            <person name="Mallez S."/>
            <person name="Zhang Y."/>
            <person name="Obille A."/>
            <person name="Becker A."/>
            <person name="Abrahante J.E."/>
            <person name="Garbe J."/>
            <person name="Badalamenti J.P."/>
            <person name="Herman A."/>
            <person name="Mangelson H."/>
            <person name="Liachko I."/>
            <person name="Sullivan S."/>
            <person name="Sone E.D."/>
            <person name="Koren S."/>
            <person name="Silverstein K.A.T."/>
            <person name="Beckman K.B."/>
            <person name="Gohl D.M."/>
        </authorList>
    </citation>
    <scope>NUCLEOTIDE SEQUENCE</scope>
    <source>
        <strain evidence="1">Duluth1</strain>
        <tissue evidence="1">Whole animal</tissue>
    </source>
</reference>
<dbReference type="EMBL" id="JAIWYP010000007">
    <property type="protein sequence ID" value="KAH3794734.1"/>
    <property type="molecule type" value="Genomic_DNA"/>
</dbReference>
<name>A0A9D4J3Q3_DREPO</name>
<protein>
    <submittedName>
        <fullName evidence="1">Uncharacterized protein</fullName>
    </submittedName>
</protein>
<organism evidence="1 2">
    <name type="scientific">Dreissena polymorpha</name>
    <name type="common">Zebra mussel</name>
    <name type="synonym">Mytilus polymorpha</name>
    <dbReference type="NCBI Taxonomy" id="45954"/>
    <lineage>
        <taxon>Eukaryota</taxon>
        <taxon>Metazoa</taxon>
        <taxon>Spiralia</taxon>
        <taxon>Lophotrochozoa</taxon>
        <taxon>Mollusca</taxon>
        <taxon>Bivalvia</taxon>
        <taxon>Autobranchia</taxon>
        <taxon>Heteroconchia</taxon>
        <taxon>Euheterodonta</taxon>
        <taxon>Imparidentia</taxon>
        <taxon>Neoheterodontei</taxon>
        <taxon>Myida</taxon>
        <taxon>Dreissenoidea</taxon>
        <taxon>Dreissenidae</taxon>
        <taxon>Dreissena</taxon>
    </lineage>
</organism>
<evidence type="ECO:0000313" key="1">
    <source>
        <dbReference type="EMBL" id="KAH3794734.1"/>
    </source>
</evidence>